<keyword evidence="2" id="KW-1185">Reference proteome</keyword>
<protein>
    <submittedName>
        <fullName evidence="3">ABC1 domain-containing protein</fullName>
    </submittedName>
</protein>
<dbReference type="Proteomes" id="UP000050761">
    <property type="component" value="Unassembled WGS sequence"/>
</dbReference>
<sequence>MSSGGSIEFSFHYRITEFMRLIVDDFEAMESDGLTEAAEWMMKKIRGRVSPFTARYSIDEEDEVEVHDITVGFLFVSRSPLSAPIFAERIGSALTMR</sequence>
<accession>A0A183F980</accession>
<evidence type="ECO:0000313" key="2">
    <source>
        <dbReference type="Proteomes" id="UP000050761"/>
    </source>
</evidence>
<accession>A0A3P7UZH0</accession>
<organism evidence="2 3">
    <name type="scientific">Heligmosomoides polygyrus</name>
    <name type="common">Parasitic roundworm</name>
    <dbReference type="NCBI Taxonomy" id="6339"/>
    <lineage>
        <taxon>Eukaryota</taxon>
        <taxon>Metazoa</taxon>
        <taxon>Ecdysozoa</taxon>
        <taxon>Nematoda</taxon>
        <taxon>Chromadorea</taxon>
        <taxon>Rhabditida</taxon>
        <taxon>Rhabditina</taxon>
        <taxon>Rhabditomorpha</taxon>
        <taxon>Strongyloidea</taxon>
        <taxon>Heligmosomidae</taxon>
        <taxon>Heligmosomoides</taxon>
    </lineage>
</organism>
<evidence type="ECO:0000313" key="3">
    <source>
        <dbReference type="WBParaSite" id="HPBE_0000272201-mRNA-1"/>
    </source>
</evidence>
<dbReference type="OrthoDB" id="10434434at2759"/>
<dbReference type="EMBL" id="UZAH01004669">
    <property type="protein sequence ID" value="VDO27737.1"/>
    <property type="molecule type" value="Genomic_DNA"/>
</dbReference>
<reference evidence="1 2" key="1">
    <citation type="submission" date="2018-11" db="EMBL/GenBank/DDBJ databases">
        <authorList>
            <consortium name="Pathogen Informatics"/>
        </authorList>
    </citation>
    <scope>NUCLEOTIDE SEQUENCE [LARGE SCALE GENOMIC DNA]</scope>
</reference>
<gene>
    <name evidence="1" type="ORF">HPBE_LOCUS2723</name>
</gene>
<dbReference type="AlphaFoldDB" id="A0A183F980"/>
<proteinExistence type="predicted"/>
<name>A0A183F980_HELPZ</name>
<dbReference type="WBParaSite" id="HPBE_0000272201-mRNA-1">
    <property type="protein sequence ID" value="HPBE_0000272201-mRNA-1"/>
    <property type="gene ID" value="HPBE_0000272201"/>
</dbReference>
<reference evidence="3" key="2">
    <citation type="submission" date="2019-09" db="UniProtKB">
        <authorList>
            <consortium name="WormBaseParasite"/>
        </authorList>
    </citation>
    <scope>IDENTIFICATION</scope>
</reference>
<evidence type="ECO:0000313" key="1">
    <source>
        <dbReference type="EMBL" id="VDO27737.1"/>
    </source>
</evidence>